<protein>
    <submittedName>
        <fullName evidence="2">Uncharacterized protein</fullName>
    </submittedName>
</protein>
<evidence type="ECO:0000313" key="2">
    <source>
        <dbReference type="WBParaSite" id="SMUV_0000072401-mRNA-1"/>
    </source>
</evidence>
<sequence>MTRKKRKDGEVDGGEKTVKIKMEKEVEMDADLSMVRRLVLLSKKDAAAADAVVGCVQMRIYLAFCLVGHVIFCAS</sequence>
<accession>A0A0N5A9E9</accession>
<organism evidence="1 2">
    <name type="scientific">Syphacia muris</name>
    <dbReference type="NCBI Taxonomy" id="451379"/>
    <lineage>
        <taxon>Eukaryota</taxon>
        <taxon>Metazoa</taxon>
        <taxon>Ecdysozoa</taxon>
        <taxon>Nematoda</taxon>
        <taxon>Chromadorea</taxon>
        <taxon>Rhabditida</taxon>
        <taxon>Spirurina</taxon>
        <taxon>Oxyuridomorpha</taxon>
        <taxon>Oxyuroidea</taxon>
        <taxon>Oxyuridae</taxon>
        <taxon>Syphacia</taxon>
    </lineage>
</organism>
<keyword evidence="1" id="KW-1185">Reference proteome</keyword>
<dbReference type="AlphaFoldDB" id="A0A0N5A9E9"/>
<name>A0A0N5A9E9_9BILA</name>
<dbReference type="WBParaSite" id="SMUV_0000072401-mRNA-1">
    <property type="protein sequence ID" value="SMUV_0000072401-mRNA-1"/>
    <property type="gene ID" value="SMUV_0000072401"/>
</dbReference>
<proteinExistence type="predicted"/>
<dbReference type="Proteomes" id="UP000046393">
    <property type="component" value="Unplaced"/>
</dbReference>
<evidence type="ECO:0000313" key="1">
    <source>
        <dbReference type="Proteomes" id="UP000046393"/>
    </source>
</evidence>
<reference evidence="2" key="1">
    <citation type="submission" date="2017-02" db="UniProtKB">
        <authorList>
            <consortium name="WormBaseParasite"/>
        </authorList>
    </citation>
    <scope>IDENTIFICATION</scope>
</reference>